<keyword evidence="2" id="KW-0378">Hydrolase</keyword>
<organism evidence="2 3">
    <name type="scientific">Methylomirabilis oxygeniifera</name>
    <dbReference type="NCBI Taxonomy" id="671143"/>
    <lineage>
        <taxon>Bacteria</taxon>
        <taxon>Candidatus Methylomirabilota</taxon>
        <taxon>Candidatus Methylomirabilia</taxon>
        <taxon>Candidatus Methylomirabilales</taxon>
        <taxon>Candidatus Methylomirabilaceae</taxon>
        <taxon>Candidatus Methylomirabilis</taxon>
    </lineage>
</organism>
<dbReference type="AlphaFoldDB" id="D5MGJ1"/>
<dbReference type="SUPFAM" id="SSF109604">
    <property type="entry name" value="HD-domain/PDEase-like"/>
    <property type="match status" value="1"/>
</dbReference>
<dbReference type="KEGG" id="mox:DAMO_1814"/>
<protein>
    <submittedName>
        <fullName evidence="2">Metal-dependent phosphohydrolase, HD subdomain</fullName>
    </submittedName>
</protein>
<name>D5MGJ1_METO1</name>
<proteinExistence type="predicted"/>
<sequence length="281" mass="30292">MTMTPEILRAKIERITTLPTLPQVVTKIASMVESPDTSAADVGRIIAKDQVLSARVLKLVNSTFYGFSRRVSTITHATVLLGFNVVKGLAMSASVFDLLQQGGGDGLDRKHLWDHSIGTARVAGVLARKVGLHEPEEAVVAGLLHDLGKIALCATLPGEFTAIVEVARKRHLLMHEAEAEVVGATHAQIGRWLLERWSLPEKLVEPIAFHHVPHLAREATLTTAIVHLADILCIAASIGDSGDAKVPPLSHAAWNRLGLTMGQVEEALSEVDEQEITMAFA</sequence>
<dbReference type="Gene3D" id="1.10.3210.10">
    <property type="entry name" value="Hypothetical protein af1432"/>
    <property type="match status" value="1"/>
</dbReference>
<dbReference type="PANTHER" id="PTHR33525:SF3">
    <property type="entry name" value="RIBONUCLEASE Y"/>
    <property type="match status" value="1"/>
</dbReference>
<gene>
    <name evidence="2" type="ORF">DAMO_1814</name>
</gene>
<dbReference type="NCBIfam" id="TIGR00277">
    <property type="entry name" value="HDIG"/>
    <property type="match status" value="1"/>
</dbReference>
<dbReference type="Proteomes" id="UP000006898">
    <property type="component" value="Chromosome"/>
</dbReference>
<dbReference type="PROSITE" id="PS51833">
    <property type="entry name" value="HDOD"/>
    <property type="match status" value="1"/>
</dbReference>
<dbReference type="eggNOG" id="COG1639">
    <property type="taxonomic scope" value="Bacteria"/>
</dbReference>
<accession>D5MGJ1</accession>
<dbReference type="HOGENOM" id="CLU_048246_4_2_0"/>
<dbReference type="InterPro" id="IPR003607">
    <property type="entry name" value="HD/PDEase_dom"/>
</dbReference>
<dbReference type="STRING" id="671143.DAMO_1814"/>
<dbReference type="Pfam" id="PF08668">
    <property type="entry name" value="HDOD"/>
    <property type="match status" value="1"/>
</dbReference>
<evidence type="ECO:0000313" key="2">
    <source>
        <dbReference type="EMBL" id="CBE68872.1"/>
    </source>
</evidence>
<dbReference type="SMART" id="SM00471">
    <property type="entry name" value="HDc"/>
    <property type="match status" value="1"/>
</dbReference>
<reference evidence="2 3" key="1">
    <citation type="journal article" date="2010" name="Nature">
        <title>Nitrite-driven anaerobic methane oxidation by oxygenic bacteria.</title>
        <authorList>
            <person name="Ettwig K.F."/>
            <person name="Butler M.K."/>
            <person name="Le Paslier D."/>
            <person name="Pelletier E."/>
            <person name="Mangenot S."/>
            <person name="Kuypers M.M.M."/>
            <person name="Schreiber F."/>
            <person name="Dutilh B.E."/>
            <person name="Zedelius J."/>
            <person name="de Beer D."/>
            <person name="Gloerich J."/>
            <person name="Wessels H.J.C.T."/>
            <person name="van Allen T."/>
            <person name="Luesken F."/>
            <person name="Wu M."/>
            <person name="van de Pas-Schoonen K.T."/>
            <person name="Op den Camp H.J.M."/>
            <person name="Janssen-Megens E.M."/>
            <person name="Francoijs K-J."/>
            <person name="Stunnenberg H."/>
            <person name="Weissenbach J."/>
            <person name="Jetten M.S.M."/>
            <person name="Strous M."/>
        </authorList>
    </citation>
    <scope>NUCLEOTIDE SEQUENCE [LARGE SCALE GENOMIC DNA]</scope>
</reference>
<dbReference type="InterPro" id="IPR006675">
    <property type="entry name" value="HDIG_dom"/>
</dbReference>
<feature type="domain" description="HDOD" evidence="1">
    <location>
        <begin position="18"/>
        <end position="213"/>
    </location>
</feature>
<dbReference type="InterPro" id="IPR052340">
    <property type="entry name" value="RNase_Y/CdgJ"/>
</dbReference>
<dbReference type="InterPro" id="IPR013976">
    <property type="entry name" value="HDOD"/>
</dbReference>
<evidence type="ECO:0000259" key="1">
    <source>
        <dbReference type="PROSITE" id="PS51833"/>
    </source>
</evidence>
<dbReference type="EMBL" id="FP565575">
    <property type="protein sequence ID" value="CBE68872.1"/>
    <property type="molecule type" value="Genomic_DNA"/>
</dbReference>
<dbReference type="PANTHER" id="PTHR33525">
    <property type="match status" value="1"/>
</dbReference>
<evidence type="ECO:0000313" key="3">
    <source>
        <dbReference type="Proteomes" id="UP000006898"/>
    </source>
</evidence>
<dbReference type="CDD" id="cd00077">
    <property type="entry name" value="HDc"/>
    <property type="match status" value="1"/>
</dbReference>
<dbReference type="GO" id="GO:0016787">
    <property type="term" value="F:hydrolase activity"/>
    <property type="evidence" value="ECO:0007669"/>
    <property type="project" value="UniProtKB-KW"/>
</dbReference>